<reference evidence="1" key="1">
    <citation type="submission" date="2019-09" db="EMBL/GenBank/DDBJ databases">
        <title>Characterisation of the sponge microbiome using genome-centric metagenomics.</title>
        <authorList>
            <person name="Engelberts J.P."/>
            <person name="Robbins S.J."/>
            <person name="De Goeij J.M."/>
            <person name="Aranda M."/>
            <person name="Bell S.C."/>
            <person name="Webster N.S."/>
        </authorList>
    </citation>
    <scope>NUCLEOTIDE SEQUENCE</scope>
    <source>
        <strain evidence="1">SB0662_bin_9</strain>
    </source>
</reference>
<name>A0A6B1DRT7_9CHLR</name>
<dbReference type="AlphaFoldDB" id="A0A6B1DRT7"/>
<protein>
    <recommendedName>
        <fullName evidence="2">PepSY domain-containing protein</fullName>
    </recommendedName>
</protein>
<evidence type="ECO:0008006" key="2">
    <source>
        <dbReference type="Google" id="ProtNLM"/>
    </source>
</evidence>
<organism evidence="1">
    <name type="scientific">Caldilineaceae bacterium SB0662_bin_9</name>
    <dbReference type="NCBI Taxonomy" id="2605258"/>
    <lineage>
        <taxon>Bacteria</taxon>
        <taxon>Bacillati</taxon>
        <taxon>Chloroflexota</taxon>
        <taxon>Caldilineae</taxon>
        <taxon>Caldilineales</taxon>
        <taxon>Caldilineaceae</taxon>
    </lineage>
</organism>
<gene>
    <name evidence="1" type="ORF">F4Y08_06300</name>
</gene>
<sequence>MDGLQAVVTAKKQALKYFSDEGIRRLGLEELRYDENKNRWHVTLSFDLFLEDMDIFEAQPRKTKNIIVNDEDGELIAIEDGTLK</sequence>
<proteinExistence type="predicted"/>
<dbReference type="EMBL" id="VXPY01000038">
    <property type="protein sequence ID" value="MYD89937.1"/>
    <property type="molecule type" value="Genomic_DNA"/>
</dbReference>
<evidence type="ECO:0000313" key="1">
    <source>
        <dbReference type="EMBL" id="MYD89937.1"/>
    </source>
</evidence>
<comment type="caution">
    <text evidence="1">The sequence shown here is derived from an EMBL/GenBank/DDBJ whole genome shotgun (WGS) entry which is preliminary data.</text>
</comment>
<accession>A0A6B1DRT7</accession>